<evidence type="ECO:0000256" key="8">
    <source>
        <dbReference type="PIRSR" id="PIRSR608901-2"/>
    </source>
</evidence>
<keyword evidence="11" id="KW-1185">Reference proteome</keyword>
<comment type="similarity">
    <text evidence="2">Belongs to the alkaline ceramidase family.</text>
</comment>
<feature type="binding site" evidence="7">
    <location>
        <position position="34"/>
    </location>
    <ligand>
        <name>Ca(2+)</name>
        <dbReference type="ChEBI" id="CHEBI:29108"/>
    </ligand>
</feature>
<dbReference type="OrthoDB" id="187171at2759"/>
<feature type="binding site" evidence="8">
    <location>
        <position position="234"/>
    </location>
    <ligand>
        <name>Zn(2+)</name>
        <dbReference type="ChEBI" id="CHEBI:29105"/>
        <note>catalytic</note>
    </ligand>
</feature>
<feature type="binding site" evidence="8">
    <location>
        <position position="93"/>
    </location>
    <ligand>
        <name>Zn(2+)</name>
        <dbReference type="ChEBI" id="CHEBI:29105"/>
        <note>catalytic</note>
    </ligand>
</feature>
<dbReference type="GO" id="GO:0005789">
    <property type="term" value="C:endoplasmic reticulum membrane"/>
    <property type="evidence" value="ECO:0007669"/>
    <property type="project" value="TreeGrafter"/>
</dbReference>
<evidence type="ECO:0000256" key="3">
    <source>
        <dbReference type="ARBA" id="ARBA00022692"/>
    </source>
</evidence>
<evidence type="ECO:0008006" key="12">
    <source>
        <dbReference type="Google" id="ProtNLM"/>
    </source>
</evidence>
<sequence length="289" mass="32256">MAQGAHLQARPLETSRPMLAPYWGVPTSYLNFCEEDYFVTKYIAEFINTLSSLTYVVYGLYGLSHARRSGASGPRLISYCGLIGVGVCSAGYHMTLKYYTQMSDELSMHLLTAPLLYRVLTFQTNPRCAKWTGIGLFALFTLIMVTHMVMDEFLLHAATFAVSVYVIATRMLKLITAQVPDAHIEDRFRKTAALGLASFGLGYLFWLVDSWTCWLLTDMRHAVGLPWAFLLELHGWWHVFTCIGGYIAVALVDMLTSGRVAEDPTASLAWPVSVVGRYIDEAGTGHVKQ</sequence>
<dbReference type="GeneID" id="66066322"/>
<keyword evidence="8" id="KW-0862">Zinc</keyword>
<evidence type="ECO:0000256" key="7">
    <source>
        <dbReference type="PIRSR" id="PIRSR608901-1"/>
    </source>
</evidence>
<dbReference type="Proteomes" id="UP000027002">
    <property type="component" value="Chromosome 4"/>
</dbReference>
<feature type="transmembrane region" description="Helical" evidence="9">
    <location>
        <begin position="153"/>
        <end position="172"/>
    </location>
</feature>
<keyword evidence="5 9" id="KW-1133">Transmembrane helix</keyword>
<dbReference type="GO" id="GO:0046513">
    <property type="term" value="P:ceramide biosynthetic process"/>
    <property type="evidence" value="ECO:0007669"/>
    <property type="project" value="TreeGrafter"/>
</dbReference>
<dbReference type="AlphaFoldDB" id="A0A8E5MIR4"/>
<name>A0A8E5MIR4_USTVR</name>
<feature type="transmembrane region" description="Helical" evidence="9">
    <location>
        <begin position="106"/>
        <end position="122"/>
    </location>
</feature>
<accession>A0A8E5MIR4</accession>
<feature type="transmembrane region" description="Helical" evidence="9">
    <location>
        <begin position="46"/>
        <end position="64"/>
    </location>
</feature>
<organism evidence="10 11">
    <name type="scientific">Ustilaginoidea virens</name>
    <name type="common">Rice false smut fungus</name>
    <name type="synonym">Villosiclava virens</name>
    <dbReference type="NCBI Taxonomy" id="1159556"/>
    <lineage>
        <taxon>Eukaryota</taxon>
        <taxon>Fungi</taxon>
        <taxon>Dikarya</taxon>
        <taxon>Ascomycota</taxon>
        <taxon>Pezizomycotina</taxon>
        <taxon>Sordariomycetes</taxon>
        <taxon>Hypocreomycetidae</taxon>
        <taxon>Hypocreales</taxon>
        <taxon>Clavicipitaceae</taxon>
        <taxon>Ustilaginoidea</taxon>
    </lineage>
</organism>
<protein>
    <recommendedName>
        <fullName evidence="12">Alkaline phytoceramidase</fullName>
    </recommendedName>
</protein>
<evidence type="ECO:0000256" key="6">
    <source>
        <dbReference type="ARBA" id="ARBA00023136"/>
    </source>
</evidence>
<dbReference type="Pfam" id="PF05875">
    <property type="entry name" value="Ceramidase"/>
    <property type="match status" value="1"/>
</dbReference>
<feature type="transmembrane region" description="Helical" evidence="9">
    <location>
        <begin position="193"/>
        <end position="217"/>
    </location>
</feature>
<feature type="transmembrane region" description="Helical" evidence="9">
    <location>
        <begin position="76"/>
        <end position="94"/>
    </location>
</feature>
<proteinExistence type="inferred from homology"/>
<evidence type="ECO:0000313" key="11">
    <source>
        <dbReference type="Proteomes" id="UP000027002"/>
    </source>
</evidence>
<dbReference type="PANTHER" id="PTHR46187:SF1">
    <property type="entry name" value="ALKALINE PHYTOCERAMIDASE"/>
    <property type="match status" value="1"/>
</dbReference>
<evidence type="ECO:0000256" key="1">
    <source>
        <dbReference type="ARBA" id="ARBA00004141"/>
    </source>
</evidence>
<gene>
    <name evidence="10" type="ORF">UV8b_05545</name>
</gene>
<feature type="binding site" evidence="7">
    <location>
        <position position="45"/>
    </location>
    <ligand>
        <name>Ca(2+)</name>
        <dbReference type="ChEBI" id="CHEBI:29108"/>
    </ligand>
</feature>
<dbReference type="RefSeq" id="XP_042998975.1">
    <property type="nucleotide sequence ID" value="XM_043143042.1"/>
</dbReference>
<evidence type="ECO:0000256" key="9">
    <source>
        <dbReference type="SAM" id="Phobius"/>
    </source>
</evidence>
<dbReference type="EMBL" id="CP072756">
    <property type="protein sequence ID" value="QUC21302.1"/>
    <property type="molecule type" value="Genomic_DNA"/>
</dbReference>
<dbReference type="GO" id="GO:0046514">
    <property type="term" value="P:ceramide catabolic process"/>
    <property type="evidence" value="ECO:0007669"/>
    <property type="project" value="TreeGrafter"/>
</dbReference>
<keyword evidence="6 9" id="KW-0472">Membrane</keyword>
<keyword evidence="4" id="KW-0378">Hydrolase</keyword>
<dbReference type="PANTHER" id="PTHR46187">
    <property type="entry name" value="ALKALINE CERAMIDASE 3"/>
    <property type="match status" value="1"/>
</dbReference>
<feature type="binding site" evidence="8">
    <location>
        <position position="238"/>
    </location>
    <ligand>
        <name>Zn(2+)</name>
        <dbReference type="ChEBI" id="CHEBI:29105"/>
        <note>catalytic</note>
    </ligand>
</feature>
<evidence type="ECO:0000256" key="5">
    <source>
        <dbReference type="ARBA" id="ARBA00022989"/>
    </source>
</evidence>
<keyword evidence="3 9" id="KW-0812">Transmembrane</keyword>
<dbReference type="KEGG" id="uvi:66066322"/>
<dbReference type="InterPro" id="IPR008901">
    <property type="entry name" value="ACER"/>
</dbReference>
<evidence type="ECO:0000256" key="2">
    <source>
        <dbReference type="ARBA" id="ARBA00009780"/>
    </source>
</evidence>
<evidence type="ECO:0000313" key="10">
    <source>
        <dbReference type="EMBL" id="QUC21302.1"/>
    </source>
</evidence>
<dbReference type="GO" id="GO:0016811">
    <property type="term" value="F:hydrolase activity, acting on carbon-nitrogen (but not peptide) bonds, in linear amides"/>
    <property type="evidence" value="ECO:0007669"/>
    <property type="project" value="InterPro"/>
</dbReference>
<comment type="cofactor">
    <cofactor evidence="8">
        <name>Zn(2+)</name>
        <dbReference type="ChEBI" id="CHEBI:29105"/>
    </cofactor>
</comment>
<dbReference type="GO" id="GO:0046872">
    <property type="term" value="F:metal ion binding"/>
    <property type="evidence" value="ECO:0007669"/>
    <property type="project" value="UniProtKB-KW"/>
</dbReference>
<evidence type="ECO:0000256" key="4">
    <source>
        <dbReference type="ARBA" id="ARBA00022801"/>
    </source>
</evidence>
<keyword evidence="7" id="KW-0106">Calcium</keyword>
<keyword evidence="7" id="KW-0479">Metal-binding</keyword>
<feature type="transmembrane region" description="Helical" evidence="9">
    <location>
        <begin position="129"/>
        <end position="147"/>
    </location>
</feature>
<comment type="subcellular location">
    <subcellularLocation>
        <location evidence="1">Membrane</location>
        <topology evidence="1">Multi-pass membrane protein</topology>
    </subcellularLocation>
</comment>
<feature type="transmembrane region" description="Helical" evidence="9">
    <location>
        <begin position="237"/>
        <end position="255"/>
    </location>
</feature>
<reference evidence="10" key="1">
    <citation type="submission" date="2020-03" db="EMBL/GenBank/DDBJ databases">
        <title>A mixture of massive structural variations and highly conserved coding sequences in Ustilaginoidea virens genome.</title>
        <authorList>
            <person name="Zhang K."/>
            <person name="Zhao Z."/>
            <person name="Zhang Z."/>
            <person name="Li Y."/>
            <person name="Hsiang T."/>
            <person name="Sun W."/>
        </authorList>
    </citation>
    <scope>NUCLEOTIDE SEQUENCE</scope>
    <source>
        <strain evidence="10">UV-8b</strain>
    </source>
</reference>